<evidence type="ECO:0000313" key="1">
    <source>
        <dbReference type="EMBL" id="KAF2303863.1"/>
    </source>
</evidence>
<keyword evidence="2" id="KW-1185">Reference proteome</keyword>
<reference evidence="1 2" key="1">
    <citation type="journal article" date="2020" name="Mol. Plant">
        <title>The Chromosome-Based Rubber Tree Genome Provides New Insights into Spurge Genome Evolution and Rubber Biosynthesis.</title>
        <authorList>
            <person name="Liu J."/>
            <person name="Shi C."/>
            <person name="Shi C.C."/>
            <person name="Li W."/>
            <person name="Zhang Q.J."/>
            <person name="Zhang Y."/>
            <person name="Li K."/>
            <person name="Lu H.F."/>
            <person name="Shi C."/>
            <person name="Zhu S.T."/>
            <person name="Xiao Z.Y."/>
            <person name="Nan H."/>
            <person name="Yue Y."/>
            <person name="Zhu X.G."/>
            <person name="Wu Y."/>
            <person name="Hong X.N."/>
            <person name="Fan G.Y."/>
            <person name="Tong Y."/>
            <person name="Zhang D."/>
            <person name="Mao C.L."/>
            <person name="Liu Y.L."/>
            <person name="Hao S.J."/>
            <person name="Liu W.Q."/>
            <person name="Lv M.Q."/>
            <person name="Zhang H.B."/>
            <person name="Liu Y."/>
            <person name="Hu-Tang G.R."/>
            <person name="Wang J.P."/>
            <person name="Wang J.H."/>
            <person name="Sun Y.H."/>
            <person name="Ni S.B."/>
            <person name="Chen W.B."/>
            <person name="Zhang X.C."/>
            <person name="Jiao Y.N."/>
            <person name="Eichler E.E."/>
            <person name="Li G.H."/>
            <person name="Liu X."/>
            <person name="Gao L.Z."/>
        </authorList>
    </citation>
    <scope>NUCLEOTIDE SEQUENCE [LARGE SCALE GENOMIC DNA]</scope>
    <source>
        <strain evidence="2">cv. GT1</strain>
        <tissue evidence="1">Leaf</tissue>
    </source>
</reference>
<comment type="caution">
    <text evidence="1">The sequence shown here is derived from an EMBL/GenBank/DDBJ whole genome shotgun (WGS) entry which is preliminary data.</text>
</comment>
<name>A0A6A6LUQ5_HEVBR</name>
<proteinExistence type="predicted"/>
<dbReference type="AlphaFoldDB" id="A0A6A6LUQ5"/>
<sequence length="103" mass="11602">MPLRHSSPCWKKTFTNGESFIDDDDDISEADFDKLQGALEKALRVTDDDDVEILSSAVDDFEDGNADKEEEEERPIKSLAAELCLDRAVVLELLRDTLQILLC</sequence>
<organism evidence="1 2">
    <name type="scientific">Hevea brasiliensis</name>
    <name type="common">Para rubber tree</name>
    <name type="synonym">Siphonia brasiliensis</name>
    <dbReference type="NCBI Taxonomy" id="3981"/>
    <lineage>
        <taxon>Eukaryota</taxon>
        <taxon>Viridiplantae</taxon>
        <taxon>Streptophyta</taxon>
        <taxon>Embryophyta</taxon>
        <taxon>Tracheophyta</taxon>
        <taxon>Spermatophyta</taxon>
        <taxon>Magnoliopsida</taxon>
        <taxon>eudicotyledons</taxon>
        <taxon>Gunneridae</taxon>
        <taxon>Pentapetalae</taxon>
        <taxon>rosids</taxon>
        <taxon>fabids</taxon>
        <taxon>Malpighiales</taxon>
        <taxon>Euphorbiaceae</taxon>
        <taxon>Crotonoideae</taxon>
        <taxon>Micrandreae</taxon>
        <taxon>Hevea</taxon>
    </lineage>
</organism>
<gene>
    <name evidence="1" type="ORF">GH714_023945</name>
</gene>
<protein>
    <submittedName>
        <fullName evidence="1">Uncharacterized protein</fullName>
    </submittedName>
</protein>
<accession>A0A6A6LUQ5</accession>
<evidence type="ECO:0000313" key="2">
    <source>
        <dbReference type="Proteomes" id="UP000467840"/>
    </source>
</evidence>
<dbReference type="Proteomes" id="UP000467840">
    <property type="component" value="Chromosome 16"/>
</dbReference>
<dbReference type="EMBL" id="JAAGAX010000009">
    <property type="protein sequence ID" value="KAF2303863.1"/>
    <property type="molecule type" value="Genomic_DNA"/>
</dbReference>